<keyword evidence="2" id="KW-1185">Reference proteome</keyword>
<dbReference type="InterPro" id="IPR038396">
    <property type="entry name" value="SpoIIAA-like_sf"/>
</dbReference>
<dbReference type="SUPFAM" id="SSF52091">
    <property type="entry name" value="SpoIIaa-like"/>
    <property type="match status" value="1"/>
</dbReference>
<gene>
    <name evidence="1" type="ORF">HMPREF0591_6010</name>
</gene>
<dbReference type="Pfam" id="PF11964">
    <property type="entry name" value="SpoIIAA-like"/>
    <property type="match status" value="1"/>
</dbReference>
<dbReference type="eggNOG" id="ENOG5032Z4S">
    <property type="taxonomic scope" value="Bacteria"/>
</dbReference>
<accession>D5PIL6</accession>
<evidence type="ECO:0000313" key="2">
    <source>
        <dbReference type="Proteomes" id="UP000003653"/>
    </source>
</evidence>
<dbReference type="EMBL" id="ADNV01000385">
    <property type="protein sequence ID" value="EFG74125.1"/>
    <property type="molecule type" value="Genomic_DNA"/>
</dbReference>
<dbReference type="HOGENOM" id="CLU_137390_1_1_11"/>
<protein>
    <recommendedName>
        <fullName evidence="3">STAS/SEC14 domain-containing protein</fullName>
    </recommendedName>
</protein>
<evidence type="ECO:0008006" key="3">
    <source>
        <dbReference type="Google" id="ProtNLM"/>
    </source>
</evidence>
<sequence length="159" mass="17573">MTLAPRPPARGVETMTGSREIAFVQGGLVIEMLNGFPDDVAAFAIHGHVTKADYDTVLIPTFEDKRSRHRKVQIYCEIAPDLTVLGPGAIWADSKFGVDHYFDWDRCAIVSDVPWVKHVAKLSELLGFLWPGRYRTFSQADAGEAREWISEPGGSRGAA</sequence>
<dbReference type="Gene3D" id="3.40.50.10600">
    <property type="entry name" value="SpoIIaa-like domains"/>
    <property type="match status" value="1"/>
</dbReference>
<evidence type="ECO:0000313" key="1">
    <source>
        <dbReference type="EMBL" id="EFG74125.1"/>
    </source>
</evidence>
<dbReference type="AlphaFoldDB" id="D5PIL6"/>
<dbReference type="InterPro" id="IPR021866">
    <property type="entry name" value="SpoIIAA-like"/>
</dbReference>
<comment type="caution">
    <text evidence="1">The sequence shown here is derived from an EMBL/GenBank/DDBJ whole genome shotgun (WGS) entry which is preliminary data.</text>
</comment>
<dbReference type="Proteomes" id="UP000003653">
    <property type="component" value="Unassembled WGS sequence"/>
</dbReference>
<organism evidence="1 2">
    <name type="scientific">Mycobacterium parascrofulaceum ATCC BAA-614</name>
    <dbReference type="NCBI Taxonomy" id="525368"/>
    <lineage>
        <taxon>Bacteria</taxon>
        <taxon>Bacillati</taxon>
        <taxon>Actinomycetota</taxon>
        <taxon>Actinomycetes</taxon>
        <taxon>Mycobacteriales</taxon>
        <taxon>Mycobacteriaceae</taxon>
        <taxon>Mycobacterium</taxon>
        <taxon>Mycobacterium simiae complex</taxon>
    </lineage>
</organism>
<proteinExistence type="predicted"/>
<name>D5PIL6_9MYCO</name>
<dbReference type="InterPro" id="IPR036513">
    <property type="entry name" value="STAS_dom_sf"/>
</dbReference>
<reference evidence="1 2" key="1">
    <citation type="submission" date="2010-04" db="EMBL/GenBank/DDBJ databases">
        <authorList>
            <person name="Muzny D."/>
            <person name="Qin X."/>
            <person name="Deng J."/>
            <person name="Jiang H."/>
            <person name="Liu Y."/>
            <person name="Qu J."/>
            <person name="Song X.-Z."/>
            <person name="Zhang L."/>
            <person name="Thornton R."/>
            <person name="Coyle M."/>
            <person name="Francisco L."/>
            <person name="Jackson L."/>
            <person name="Javaid M."/>
            <person name="Korchina V."/>
            <person name="Kovar C."/>
            <person name="Mata R."/>
            <person name="Mathew T."/>
            <person name="Ngo R."/>
            <person name="Nguyen L."/>
            <person name="Nguyen N."/>
            <person name="Okwuonu G."/>
            <person name="Ongeri F."/>
            <person name="Pham C."/>
            <person name="Simmons D."/>
            <person name="Wilczek-Boney K."/>
            <person name="Hale W."/>
            <person name="Jakkamsetti A."/>
            <person name="Pham P."/>
            <person name="Ruth R."/>
            <person name="San Lucas F."/>
            <person name="Warren J."/>
            <person name="Zhang J."/>
            <person name="Zhao Z."/>
            <person name="Zhou C."/>
            <person name="Zhu D."/>
            <person name="Lee S."/>
            <person name="Bess C."/>
            <person name="Blankenburg K."/>
            <person name="Forbes L."/>
            <person name="Fu Q."/>
            <person name="Gubbala S."/>
            <person name="Hirani K."/>
            <person name="Jayaseelan J.C."/>
            <person name="Lara F."/>
            <person name="Munidasa M."/>
            <person name="Palculict T."/>
            <person name="Patil S."/>
            <person name="Pu L.-L."/>
            <person name="Saada N."/>
            <person name="Tang L."/>
            <person name="Weissenberger G."/>
            <person name="Zhu Y."/>
            <person name="Hemphill L."/>
            <person name="Shang Y."/>
            <person name="Youmans B."/>
            <person name="Ayvaz T."/>
            <person name="Ross M."/>
            <person name="Santibanez J."/>
            <person name="Aqrawi P."/>
            <person name="Gross S."/>
            <person name="Joshi V."/>
            <person name="Fowler G."/>
            <person name="Nazareth L."/>
            <person name="Reid J."/>
            <person name="Worley K."/>
            <person name="Petrosino J."/>
            <person name="Highlander S."/>
            <person name="Gibbs R."/>
        </authorList>
    </citation>
    <scope>NUCLEOTIDE SEQUENCE [LARGE SCALE GENOMIC DNA]</scope>
    <source>
        <strain evidence="1 2">ATCC BAA-614</strain>
    </source>
</reference>